<feature type="compositionally biased region" description="Basic and acidic residues" evidence="1">
    <location>
        <begin position="26"/>
        <end position="38"/>
    </location>
</feature>
<feature type="region of interest" description="Disordered" evidence="1">
    <location>
        <begin position="1"/>
        <end position="38"/>
    </location>
</feature>
<dbReference type="KEGG" id="fpu:FPSE_03145"/>
<organism evidence="2 3">
    <name type="scientific">Fusarium pseudograminearum (strain CS3096)</name>
    <name type="common">Wheat and barley crown-rot fungus</name>
    <dbReference type="NCBI Taxonomy" id="1028729"/>
    <lineage>
        <taxon>Eukaryota</taxon>
        <taxon>Fungi</taxon>
        <taxon>Dikarya</taxon>
        <taxon>Ascomycota</taxon>
        <taxon>Pezizomycotina</taxon>
        <taxon>Sordariomycetes</taxon>
        <taxon>Hypocreomycetidae</taxon>
        <taxon>Hypocreales</taxon>
        <taxon>Nectriaceae</taxon>
        <taxon>Fusarium</taxon>
    </lineage>
</organism>
<proteinExistence type="predicted"/>
<protein>
    <submittedName>
        <fullName evidence="2">Uncharacterized protein</fullName>
    </submittedName>
</protein>
<name>K3VPB6_FUSPC</name>
<evidence type="ECO:0000313" key="3">
    <source>
        <dbReference type="Proteomes" id="UP000007978"/>
    </source>
</evidence>
<dbReference type="HOGENOM" id="CLU_3335663_0_0_1"/>
<sequence>MPNGPEKQQSKNVQGRGFFPVLGGVNKEESISGHDQQQ</sequence>
<dbReference type="RefSeq" id="XP_009254539.1">
    <property type="nucleotide sequence ID" value="XM_009256264.1"/>
</dbReference>
<keyword evidence="3" id="KW-1185">Reference proteome</keyword>
<evidence type="ECO:0000313" key="2">
    <source>
        <dbReference type="EMBL" id="EKJ76734.1"/>
    </source>
</evidence>
<dbReference type="GeneID" id="20361764"/>
<comment type="caution">
    <text evidence="2">The sequence shown here is derived from an EMBL/GenBank/DDBJ whole genome shotgun (WGS) entry which is preliminary data.</text>
</comment>
<reference evidence="2 3" key="1">
    <citation type="journal article" date="2012" name="PLoS Pathog.">
        <title>Comparative pathogenomics reveals horizontally acquired novel virulence genes in fungi infecting cereal hosts.</title>
        <authorList>
            <person name="Gardiner D.M."/>
            <person name="McDonald M.C."/>
            <person name="Covarelli L."/>
            <person name="Solomon P.S."/>
            <person name="Rusu A.G."/>
            <person name="Marshall M."/>
            <person name="Kazan K."/>
            <person name="Chakraborty S."/>
            <person name="McDonald B.A."/>
            <person name="Manners J.M."/>
        </authorList>
    </citation>
    <scope>NUCLEOTIDE SEQUENCE [LARGE SCALE GENOMIC DNA]</scope>
    <source>
        <strain evidence="2 3">CS3096</strain>
    </source>
</reference>
<dbReference type="EMBL" id="AFNW01000067">
    <property type="protein sequence ID" value="EKJ76734.1"/>
    <property type="molecule type" value="Genomic_DNA"/>
</dbReference>
<accession>K3VPB6</accession>
<dbReference type="AlphaFoldDB" id="K3VPB6"/>
<gene>
    <name evidence="2" type="ORF">FPSE_03145</name>
</gene>
<evidence type="ECO:0000256" key="1">
    <source>
        <dbReference type="SAM" id="MobiDB-lite"/>
    </source>
</evidence>
<feature type="compositionally biased region" description="Polar residues" evidence="1">
    <location>
        <begin position="1"/>
        <end position="13"/>
    </location>
</feature>
<dbReference type="Proteomes" id="UP000007978">
    <property type="component" value="Chromosome 1"/>
</dbReference>